<dbReference type="Gene3D" id="3.40.50.300">
    <property type="entry name" value="P-loop containing nucleotide triphosphate hydrolases"/>
    <property type="match status" value="1"/>
</dbReference>
<evidence type="ECO:0000256" key="8">
    <source>
        <dbReference type="SAM" id="Phobius"/>
    </source>
</evidence>
<proteinExistence type="predicted"/>
<evidence type="ECO:0000259" key="9">
    <source>
        <dbReference type="PROSITE" id="PS50893"/>
    </source>
</evidence>
<dbReference type="EMBL" id="JBHUMY010000043">
    <property type="protein sequence ID" value="MFD2663465.1"/>
    <property type="molecule type" value="Genomic_DNA"/>
</dbReference>
<dbReference type="PROSITE" id="PS50893">
    <property type="entry name" value="ABC_TRANSPORTER_2"/>
    <property type="match status" value="1"/>
</dbReference>
<dbReference type="InterPro" id="IPR011527">
    <property type="entry name" value="ABC1_TM_dom"/>
</dbReference>
<feature type="transmembrane region" description="Helical" evidence="8">
    <location>
        <begin position="171"/>
        <end position="191"/>
    </location>
</feature>
<keyword evidence="2 8" id="KW-0812">Transmembrane</keyword>
<dbReference type="PROSITE" id="PS00211">
    <property type="entry name" value="ABC_TRANSPORTER_1"/>
    <property type="match status" value="1"/>
</dbReference>
<organism evidence="11 12">
    <name type="scientific">Paenibacillus thailandensis</name>
    <dbReference type="NCBI Taxonomy" id="393250"/>
    <lineage>
        <taxon>Bacteria</taxon>
        <taxon>Bacillati</taxon>
        <taxon>Bacillota</taxon>
        <taxon>Bacilli</taxon>
        <taxon>Bacillales</taxon>
        <taxon>Paenibacillaceae</taxon>
        <taxon>Paenibacillus</taxon>
    </lineage>
</organism>
<dbReference type="InterPro" id="IPR036640">
    <property type="entry name" value="ABC1_TM_sf"/>
</dbReference>
<dbReference type="Pfam" id="PF00005">
    <property type="entry name" value="ABC_tran"/>
    <property type="match status" value="1"/>
</dbReference>
<dbReference type="SUPFAM" id="SSF52540">
    <property type="entry name" value="P-loop containing nucleoside triphosphate hydrolases"/>
    <property type="match status" value="1"/>
</dbReference>
<feature type="domain" description="ABC transporter" evidence="9">
    <location>
        <begin position="372"/>
        <end position="606"/>
    </location>
</feature>
<evidence type="ECO:0000256" key="4">
    <source>
        <dbReference type="ARBA" id="ARBA00022840"/>
    </source>
</evidence>
<evidence type="ECO:0000259" key="10">
    <source>
        <dbReference type="PROSITE" id="PS50929"/>
    </source>
</evidence>
<dbReference type="RefSeq" id="WP_379279545.1">
    <property type="nucleotide sequence ID" value="NZ_JBHUGT010000055.1"/>
</dbReference>
<evidence type="ECO:0000256" key="5">
    <source>
        <dbReference type="ARBA" id="ARBA00022989"/>
    </source>
</evidence>
<sequence>MAESHRSSEAPRGPVPDLGMRGGQPQGPMKKAKPKNALRTLRRIWTYLRVYKRGLTGVLLFTLVGTLFSLAAPYLLGSAVDRFIIPGDLHGLAGLCALLLAVYALSALASWLQQHLMVIVSQRTVQQLRRDLFAKLQALPLRFFDGKTHGELMSRATNDIENVSGTLNQSFTGLIAGVLSLAGSLAVMLYLNVWLTLLSMATIPLVMLFTKTVASRTRHHFAKQQEHLGELNGFIEETVSGQKVVQVYRRERLAAEQFDGINGELTKAGIQAQIYAGMVGPVMNVLGNAGFALIAAVGGWMAFRDWTSVGVVVAFLNYSKQFQRPLNDLANQFNLLQSAIAGAERVFEMLDTKSEYEDNRNLVHMRQMQGEVKFDRVTFGYKPDIPVLRDVSLTAKPGQTIALVGPTGAGKTTIINLLTRFYEIDGGRITIDGVDIRTMDKDGLRAKLGIVLQDAYVFADTIRENIRYGRLDATDEEIEEAARLVGVHSFIRKLPQGYDTPLLTGGSNLSQGQRQLLTIARAVLANPAILILDEATSSIDTRTEMHIQAAMRKLMEGRTSFVIAHRLGTIREADQILVINGGGIEEQGTHEELLKARGFYYNLYNSQFVKSG</sequence>
<feature type="transmembrane region" description="Helical" evidence="8">
    <location>
        <begin position="285"/>
        <end position="303"/>
    </location>
</feature>
<feature type="domain" description="ABC transmembrane type-1" evidence="10">
    <location>
        <begin position="57"/>
        <end position="338"/>
    </location>
</feature>
<feature type="transmembrane region" description="Helical" evidence="8">
    <location>
        <begin position="58"/>
        <end position="77"/>
    </location>
</feature>
<keyword evidence="12" id="KW-1185">Reference proteome</keyword>
<evidence type="ECO:0000256" key="6">
    <source>
        <dbReference type="ARBA" id="ARBA00023136"/>
    </source>
</evidence>
<keyword evidence="3" id="KW-0547">Nucleotide-binding</keyword>
<dbReference type="CDD" id="cd03254">
    <property type="entry name" value="ABCC_Glucan_exporter_like"/>
    <property type="match status" value="1"/>
</dbReference>
<name>A0ABW5R4P3_9BACL</name>
<dbReference type="InterPro" id="IPR003439">
    <property type="entry name" value="ABC_transporter-like_ATP-bd"/>
</dbReference>
<evidence type="ECO:0000256" key="1">
    <source>
        <dbReference type="ARBA" id="ARBA00004651"/>
    </source>
</evidence>
<protein>
    <submittedName>
        <fullName evidence="11">ABC transporter ATP-binding protein</fullName>
    </submittedName>
</protein>
<accession>A0ABW5R4P3</accession>
<dbReference type="PANTHER" id="PTHR43394">
    <property type="entry name" value="ATP-DEPENDENT PERMEASE MDL1, MITOCHONDRIAL"/>
    <property type="match status" value="1"/>
</dbReference>
<dbReference type="SMART" id="SM00382">
    <property type="entry name" value="AAA"/>
    <property type="match status" value="1"/>
</dbReference>
<feature type="transmembrane region" description="Helical" evidence="8">
    <location>
        <begin position="197"/>
        <end position="214"/>
    </location>
</feature>
<dbReference type="Proteomes" id="UP001597493">
    <property type="component" value="Unassembled WGS sequence"/>
</dbReference>
<dbReference type="InterPro" id="IPR039421">
    <property type="entry name" value="Type_1_exporter"/>
</dbReference>
<evidence type="ECO:0000256" key="2">
    <source>
        <dbReference type="ARBA" id="ARBA00022692"/>
    </source>
</evidence>
<dbReference type="GO" id="GO:0005524">
    <property type="term" value="F:ATP binding"/>
    <property type="evidence" value="ECO:0007669"/>
    <property type="project" value="UniProtKB-KW"/>
</dbReference>
<dbReference type="PANTHER" id="PTHR43394:SF1">
    <property type="entry name" value="ATP-BINDING CASSETTE SUB-FAMILY B MEMBER 10, MITOCHONDRIAL"/>
    <property type="match status" value="1"/>
</dbReference>
<feature type="region of interest" description="Disordered" evidence="7">
    <location>
        <begin position="1"/>
        <end position="33"/>
    </location>
</feature>
<dbReference type="CDD" id="cd18547">
    <property type="entry name" value="ABC_6TM_Tm288_like"/>
    <property type="match status" value="1"/>
</dbReference>
<dbReference type="PROSITE" id="PS50929">
    <property type="entry name" value="ABC_TM1F"/>
    <property type="match status" value="1"/>
</dbReference>
<keyword evidence="4 11" id="KW-0067">ATP-binding</keyword>
<feature type="transmembrane region" description="Helical" evidence="8">
    <location>
        <begin position="89"/>
        <end position="112"/>
    </location>
</feature>
<gene>
    <name evidence="11" type="ORF">ACFSW5_24815</name>
</gene>
<dbReference type="Gene3D" id="1.20.1560.10">
    <property type="entry name" value="ABC transporter type 1, transmembrane domain"/>
    <property type="match status" value="1"/>
</dbReference>
<evidence type="ECO:0000313" key="11">
    <source>
        <dbReference type="EMBL" id="MFD2663465.1"/>
    </source>
</evidence>
<keyword evidence="5 8" id="KW-1133">Transmembrane helix</keyword>
<dbReference type="InterPro" id="IPR017871">
    <property type="entry name" value="ABC_transporter-like_CS"/>
</dbReference>
<evidence type="ECO:0000256" key="7">
    <source>
        <dbReference type="SAM" id="MobiDB-lite"/>
    </source>
</evidence>
<keyword evidence="6 8" id="KW-0472">Membrane</keyword>
<dbReference type="InterPro" id="IPR027417">
    <property type="entry name" value="P-loop_NTPase"/>
</dbReference>
<comment type="caution">
    <text evidence="11">The sequence shown here is derived from an EMBL/GenBank/DDBJ whole genome shotgun (WGS) entry which is preliminary data.</text>
</comment>
<dbReference type="InterPro" id="IPR003593">
    <property type="entry name" value="AAA+_ATPase"/>
</dbReference>
<evidence type="ECO:0000313" key="12">
    <source>
        <dbReference type="Proteomes" id="UP001597493"/>
    </source>
</evidence>
<evidence type="ECO:0000256" key="3">
    <source>
        <dbReference type="ARBA" id="ARBA00022741"/>
    </source>
</evidence>
<dbReference type="Pfam" id="PF00664">
    <property type="entry name" value="ABC_membrane"/>
    <property type="match status" value="1"/>
</dbReference>
<comment type="subcellular location">
    <subcellularLocation>
        <location evidence="1">Cell membrane</location>
        <topology evidence="1">Multi-pass membrane protein</topology>
    </subcellularLocation>
</comment>
<dbReference type="SUPFAM" id="SSF90123">
    <property type="entry name" value="ABC transporter transmembrane region"/>
    <property type="match status" value="1"/>
</dbReference>
<reference evidence="12" key="1">
    <citation type="journal article" date="2019" name="Int. J. Syst. Evol. Microbiol.">
        <title>The Global Catalogue of Microorganisms (GCM) 10K type strain sequencing project: providing services to taxonomists for standard genome sequencing and annotation.</title>
        <authorList>
            <consortium name="The Broad Institute Genomics Platform"/>
            <consortium name="The Broad Institute Genome Sequencing Center for Infectious Disease"/>
            <person name="Wu L."/>
            <person name="Ma J."/>
        </authorList>
    </citation>
    <scope>NUCLEOTIDE SEQUENCE [LARGE SCALE GENOMIC DNA]</scope>
    <source>
        <strain evidence="12">TISTR 1827</strain>
    </source>
</reference>